<reference evidence="1" key="2">
    <citation type="submission" date="2013-10" db="EMBL/GenBank/DDBJ databases">
        <authorList>
            <person name="Aslett M."/>
        </authorList>
    </citation>
    <scope>NUCLEOTIDE SEQUENCE [LARGE SCALE GENOMIC DNA]</scope>
    <source>
        <strain evidence="1">Houghton</strain>
    </source>
</reference>
<proteinExistence type="predicted"/>
<sequence length="66" mass="7336">MLAKQEATYVDLTLSTEGIQAAADKLVAIGWWPMVGAPNRLAYVVPRHHRERPIQPVNLQESLTPS</sequence>
<evidence type="ECO:0000313" key="1">
    <source>
        <dbReference type="EMBL" id="CDI75207.1"/>
    </source>
</evidence>
<gene>
    <name evidence="1" type="ORF">EPH_0004590</name>
</gene>
<dbReference type="AlphaFoldDB" id="U6G6T3"/>
<dbReference type="Proteomes" id="UP000018201">
    <property type="component" value="Unassembled WGS sequence"/>
</dbReference>
<accession>U6G6T3</accession>
<reference evidence="1" key="1">
    <citation type="submission" date="2013-10" db="EMBL/GenBank/DDBJ databases">
        <title>Genomic analysis of the causative agents of coccidiosis in chickens.</title>
        <authorList>
            <person name="Reid A.J."/>
            <person name="Blake D."/>
            <person name="Billington K."/>
            <person name="Browne H."/>
            <person name="Dunn M."/>
            <person name="Hung S."/>
            <person name="Kawahara F."/>
            <person name="Miranda-Saavedra D."/>
            <person name="Mourier T."/>
            <person name="Nagra H."/>
            <person name="Otto T.D."/>
            <person name="Rawlings N."/>
            <person name="Sanchez A."/>
            <person name="Sanders M."/>
            <person name="Subramaniam C."/>
            <person name="Tay Y."/>
            <person name="Dear P."/>
            <person name="Doerig C."/>
            <person name="Gruber A."/>
            <person name="Parkinson J."/>
            <person name="Shirley M."/>
            <person name="Wan K.L."/>
            <person name="Berriman M."/>
            <person name="Tomley F."/>
            <person name="Pain A."/>
        </authorList>
    </citation>
    <scope>NUCLEOTIDE SEQUENCE [LARGE SCALE GENOMIC DNA]</scope>
    <source>
        <strain evidence="1">Houghton</strain>
    </source>
</reference>
<protein>
    <submittedName>
        <fullName evidence="1">Uncharacterized protein</fullName>
    </submittedName>
</protein>
<keyword evidence="2" id="KW-1185">Reference proteome</keyword>
<name>U6G6T3_9EIME</name>
<evidence type="ECO:0000313" key="2">
    <source>
        <dbReference type="Proteomes" id="UP000018201"/>
    </source>
</evidence>
<organism evidence="1 2">
    <name type="scientific">Eimeria praecox</name>
    <dbReference type="NCBI Taxonomy" id="51316"/>
    <lineage>
        <taxon>Eukaryota</taxon>
        <taxon>Sar</taxon>
        <taxon>Alveolata</taxon>
        <taxon>Apicomplexa</taxon>
        <taxon>Conoidasida</taxon>
        <taxon>Coccidia</taxon>
        <taxon>Eucoccidiorida</taxon>
        <taxon>Eimeriorina</taxon>
        <taxon>Eimeriidae</taxon>
        <taxon>Eimeria</taxon>
    </lineage>
</organism>
<dbReference type="EMBL" id="HG690783">
    <property type="protein sequence ID" value="CDI75207.1"/>
    <property type="molecule type" value="Genomic_DNA"/>
</dbReference>
<dbReference type="VEuPathDB" id="ToxoDB:EPH_0004590"/>